<sequence length="259" mass="30428">MTSNLKNKISVLIITLNEETHMHELLSDLTFADEVIVVDSFSIDKTKDICLSFENVKFIEHKFENYTAQRNIALDLAKNSWVLFLDADERITPKLKEEILNTISLENTADAYFFLRKFMFQNKPLHFSGWQTDKNIRLFKKDKARYIEGRLVHEKLKVNGTVAVLKNKLIHYSYLNYDSYKAKMVSYGKLKAKELYAKNVKPNFFHFYIKPAYKFFSSYFIRLGILDGKKGIIICYLNALSIYVRYPELAKLIKEKRAN</sequence>
<dbReference type="Proteomes" id="UP000625735">
    <property type="component" value="Unassembled WGS sequence"/>
</dbReference>
<evidence type="ECO:0000313" key="4">
    <source>
        <dbReference type="Proteomes" id="UP000625735"/>
    </source>
</evidence>
<comment type="caution">
    <text evidence="3">The sequence shown here is derived from an EMBL/GenBank/DDBJ whole genome shotgun (WGS) entry which is preliminary data.</text>
</comment>
<dbReference type="CDD" id="cd02511">
    <property type="entry name" value="Beta4Glucosyltransferase"/>
    <property type="match status" value="1"/>
</dbReference>
<organism evidence="3 4">
    <name type="scientific">Flavobacterium orientale</name>
    <dbReference type="NCBI Taxonomy" id="1756020"/>
    <lineage>
        <taxon>Bacteria</taxon>
        <taxon>Pseudomonadati</taxon>
        <taxon>Bacteroidota</taxon>
        <taxon>Flavobacteriia</taxon>
        <taxon>Flavobacteriales</taxon>
        <taxon>Flavobacteriaceae</taxon>
        <taxon>Flavobacterium</taxon>
    </lineage>
</organism>
<dbReference type="GO" id="GO:0016740">
    <property type="term" value="F:transferase activity"/>
    <property type="evidence" value="ECO:0007669"/>
    <property type="project" value="UniProtKB-KW"/>
</dbReference>
<evidence type="ECO:0000259" key="2">
    <source>
        <dbReference type="Pfam" id="PF00535"/>
    </source>
</evidence>
<reference evidence="3" key="1">
    <citation type="journal article" date="2014" name="Int. J. Syst. Evol. Microbiol.">
        <title>Complete genome sequence of Corynebacterium casei LMG S-19264T (=DSM 44701T), isolated from a smear-ripened cheese.</title>
        <authorList>
            <consortium name="US DOE Joint Genome Institute (JGI-PGF)"/>
            <person name="Walter F."/>
            <person name="Albersmeier A."/>
            <person name="Kalinowski J."/>
            <person name="Ruckert C."/>
        </authorList>
    </citation>
    <scope>NUCLEOTIDE SEQUENCE</scope>
    <source>
        <strain evidence="3">CGMCC 1.12506</strain>
    </source>
</reference>
<dbReference type="EMBL" id="BMFG01000006">
    <property type="protein sequence ID" value="GGD28565.1"/>
    <property type="molecule type" value="Genomic_DNA"/>
</dbReference>
<dbReference type="AlphaFoldDB" id="A0A916Y2Y3"/>
<comment type="similarity">
    <text evidence="1">Belongs to the glycosyltransferase 2 family. WaaE/KdtX subfamily.</text>
</comment>
<dbReference type="PANTHER" id="PTHR43630:SF2">
    <property type="entry name" value="GLYCOSYLTRANSFERASE"/>
    <property type="match status" value="1"/>
</dbReference>
<dbReference type="Gene3D" id="3.90.550.10">
    <property type="entry name" value="Spore Coat Polysaccharide Biosynthesis Protein SpsA, Chain A"/>
    <property type="match status" value="1"/>
</dbReference>
<reference evidence="3" key="2">
    <citation type="submission" date="2020-09" db="EMBL/GenBank/DDBJ databases">
        <authorList>
            <person name="Sun Q."/>
            <person name="Zhou Y."/>
        </authorList>
    </citation>
    <scope>NUCLEOTIDE SEQUENCE</scope>
    <source>
        <strain evidence="3">CGMCC 1.12506</strain>
    </source>
</reference>
<evidence type="ECO:0000313" key="3">
    <source>
        <dbReference type="EMBL" id="GGD28565.1"/>
    </source>
</evidence>
<gene>
    <name evidence="3" type="ORF">GCM10011343_18420</name>
</gene>
<dbReference type="InterPro" id="IPR029044">
    <property type="entry name" value="Nucleotide-diphossugar_trans"/>
</dbReference>
<dbReference type="RefSeq" id="WP_188362269.1">
    <property type="nucleotide sequence ID" value="NZ_BMFG01000006.1"/>
</dbReference>
<proteinExistence type="inferred from homology"/>
<keyword evidence="3" id="KW-0808">Transferase</keyword>
<name>A0A916Y2Y3_9FLAO</name>
<feature type="domain" description="Glycosyltransferase 2-like" evidence="2">
    <location>
        <begin position="10"/>
        <end position="120"/>
    </location>
</feature>
<dbReference type="Pfam" id="PF00535">
    <property type="entry name" value="Glycos_transf_2"/>
    <property type="match status" value="1"/>
</dbReference>
<dbReference type="SUPFAM" id="SSF53448">
    <property type="entry name" value="Nucleotide-diphospho-sugar transferases"/>
    <property type="match status" value="1"/>
</dbReference>
<keyword evidence="4" id="KW-1185">Reference proteome</keyword>
<dbReference type="PANTHER" id="PTHR43630">
    <property type="entry name" value="POLY-BETA-1,6-N-ACETYL-D-GLUCOSAMINE SYNTHASE"/>
    <property type="match status" value="1"/>
</dbReference>
<evidence type="ECO:0000256" key="1">
    <source>
        <dbReference type="ARBA" id="ARBA00038494"/>
    </source>
</evidence>
<protein>
    <submittedName>
        <fullName evidence="3">Glycosyl transferase</fullName>
    </submittedName>
</protein>
<dbReference type="InterPro" id="IPR001173">
    <property type="entry name" value="Glyco_trans_2-like"/>
</dbReference>
<accession>A0A916Y2Y3</accession>